<gene>
    <name evidence="2" type="ordered locus">TherJR_0807</name>
</gene>
<dbReference type="Proteomes" id="UP000002377">
    <property type="component" value="Chromosome"/>
</dbReference>
<evidence type="ECO:0000313" key="2">
    <source>
        <dbReference type="EMBL" id="ADG81674.1"/>
    </source>
</evidence>
<dbReference type="AlphaFoldDB" id="D5XCP8"/>
<proteinExistence type="predicted"/>
<sequence length="290" mass="31037" precursor="true">MKKWLKITFVLITGLLLAVTTFILNKSYIAQHTDLKPVVVAKETVTPYNPITKYELVKKVRSSIPEDAVTDPKYLEKKKWYAGKLGIGAGDIIRKSRIVDEDSNPFGKAISLTDNKVLVGVETNLVKSAGANIKPGVKVNAFVFKPANDRSEQDTVITPNENPLLGNILVKQVLNSQATNVAGKGKEAMPTVAVLETTVPVAKLLVLYQETGKIYLAPVGVDIKTASKIAEHKQTNGAPVSKPVPKPNTSPAAGPSRPAAPQVSAPVQKTIPAAAQTNDVASPGPRTRPR</sequence>
<evidence type="ECO:0000313" key="3">
    <source>
        <dbReference type="Proteomes" id="UP000002377"/>
    </source>
</evidence>
<organism evidence="2 3">
    <name type="scientific">Thermincola potens (strain JR)</name>
    <dbReference type="NCBI Taxonomy" id="635013"/>
    <lineage>
        <taxon>Bacteria</taxon>
        <taxon>Bacillati</taxon>
        <taxon>Bacillota</taxon>
        <taxon>Clostridia</taxon>
        <taxon>Eubacteriales</taxon>
        <taxon>Thermincolaceae</taxon>
        <taxon>Thermincola</taxon>
    </lineage>
</organism>
<name>D5XCP8_THEPJ</name>
<dbReference type="HOGENOM" id="CLU_959553_0_0_9"/>
<keyword evidence="3" id="KW-1185">Reference proteome</keyword>
<feature type="compositionally biased region" description="Low complexity" evidence="1">
    <location>
        <begin position="250"/>
        <end position="261"/>
    </location>
</feature>
<feature type="region of interest" description="Disordered" evidence="1">
    <location>
        <begin position="232"/>
        <end position="290"/>
    </location>
</feature>
<dbReference type="RefSeq" id="WP_013119695.1">
    <property type="nucleotide sequence ID" value="NC_014152.1"/>
</dbReference>
<evidence type="ECO:0008006" key="4">
    <source>
        <dbReference type="Google" id="ProtNLM"/>
    </source>
</evidence>
<evidence type="ECO:0000256" key="1">
    <source>
        <dbReference type="SAM" id="MobiDB-lite"/>
    </source>
</evidence>
<dbReference type="eggNOG" id="COG3745">
    <property type="taxonomic scope" value="Bacteria"/>
</dbReference>
<dbReference type="KEGG" id="tjr:TherJR_0807"/>
<accession>D5XCP8</accession>
<dbReference type="STRING" id="635013.TherJR_0807"/>
<dbReference type="OrthoDB" id="2560720at2"/>
<protein>
    <recommendedName>
        <fullName evidence="4">Flp pilus assembly protein CpaB</fullName>
    </recommendedName>
</protein>
<reference evidence="2 3" key="1">
    <citation type="submission" date="2010-05" db="EMBL/GenBank/DDBJ databases">
        <title>Complete sequence of Thermincola sp. JR.</title>
        <authorList>
            <consortium name="US DOE Joint Genome Institute"/>
            <person name="Lucas S."/>
            <person name="Copeland A."/>
            <person name="Lapidus A."/>
            <person name="Cheng J.-F."/>
            <person name="Bruce D."/>
            <person name="Goodwin L."/>
            <person name="Pitluck S."/>
            <person name="Chertkov O."/>
            <person name="Detter J.C."/>
            <person name="Han C."/>
            <person name="Tapia R."/>
            <person name="Land M."/>
            <person name="Hauser L."/>
            <person name="Kyrpides N."/>
            <person name="Mikhailova N."/>
            <person name="Hazen T.C."/>
            <person name="Woyke T."/>
        </authorList>
    </citation>
    <scope>NUCLEOTIDE SEQUENCE [LARGE SCALE GENOMIC DNA]</scope>
    <source>
        <strain evidence="2 3">JR</strain>
    </source>
</reference>
<dbReference type="EMBL" id="CP002028">
    <property type="protein sequence ID" value="ADG81674.1"/>
    <property type="molecule type" value="Genomic_DNA"/>
</dbReference>